<dbReference type="InterPro" id="IPR051448">
    <property type="entry name" value="CdaR-like_regulators"/>
</dbReference>
<dbReference type="Proteomes" id="UP001244427">
    <property type="component" value="Unassembled WGS sequence"/>
</dbReference>
<protein>
    <submittedName>
        <fullName evidence="3">Purine catabolism regulator</fullName>
    </submittedName>
</protein>
<dbReference type="EMBL" id="JAUSXV010000001">
    <property type="protein sequence ID" value="MDQ0649085.1"/>
    <property type="molecule type" value="Genomic_DNA"/>
</dbReference>
<feature type="domain" description="PucR C-terminal helix-turn-helix" evidence="2">
    <location>
        <begin position="447"/>
        <end position="504"/>
    </location>
</feature>
<dbReference type="PANTHER" id="PTHR33744">
    <property type="entry name" value="CARBOHYDRATE DIACID REGULATOR"/>
    <property type="match status" value="1"/>
</dbReference>
<evidence type="ECO:0000259" key="1">
    <source>
        <dbReference type="Pfam" id="PF07905"/>
    </source>
</evidence>
<dbReference type="AlphaFoldDB" id="A0AAW8F255"/>
<comment type="caution">
    <text evidence="3">The sequence shown here is derived from an EMBL/GenBank/DDBJ whole genome shotgun (WGS) entry which is preliminary data.</text>
</comment>
<organism evidence="3 4">
    <name type="scientific">Microbacterium natoriense</name>
    <dbReference type="NCBI Taxonomy" id="284570"/>
    <lineage>
        <taxon>Bacteria</taxon>
        <taxon>Bacillati</taxon>
        <taxon>Actinomycetota</taxon>
        <taxon>Actinomycetes</taxon>
        <taxon>Micrococcales</taxon>
        <taxon>Microbacteriaceae</taxon>
        <taxon>Microbacterium</taxon>
    </lineage>
</organism>
<dbReference type="RefSeq" id="WP_307298264.1">
    <property type="nucleotide sequence ID" value="NZ_JAUSXV010000001.1"/>
</dbReference>
<accession>A0AAW8F255</accession>
<evidence type="ECO:0000259" key="2">
    <source>
        <dbReference type="Pfam" id="PF13556"/>
    </source>
</evidence>
<dbReference type="InterPro" id="IPR012914">
    <property type="entry name" value="PucR_dom"/>
</dbReference>
<evidence type="ECO:0000313" key="3">
    <source>
        <dbReference type="EMBL" id="MDQ0649085.1"/>
    </source>
</evidence>
<gene>
    <name evidence="3" type="ORF">QFZ53_003281</name>
</gene>
<dbReference type="Pfam" id="PF07905">
    <property type="entry name" value="PucR"/>
    <property type="match status" value="1"/>
</dbReference>
<dbReference type="InterPro" id="IPR025736">
    <property type="entry name" value="PucR_C-HTH_dom"/>
</dbReference>
<sequence length="512" mass="53192">MSERREFGQNRTDRMAGADALLTVADALAEPALAAGVPEVIVGGDALDAEVRWVHASDSAGVARLLDGGELLLSTGAGWPVDPVALRDFAQRLHGAGVAGVVIELGTALEALPDAFAQTCADLGVALIALNREVKFVAVTEAVHRALLTAHTRALRERQHLHELFTALSLQGAPADVVVAETARAIGAPVVLQNLAHEVIAIENLRVPVAEALGRLGEADRVPVQARGVRWGTLSALAGPAHPAGRITVLEQGATALAFGCLADGGDGEWSLLAQGGMIRDLLGARFVSPDDVLGRLAAGGFALAGRSCHGLVIRGEISPGELAERSATHGCAVVAATVDGDGVVLLSAPASGVLSDAQVASIVGPGRTVFLGPAADDVLGLLASLRAARELAAGDPSDVDPRIRRVEDRPLERLVASLRDDHRLHEHSERMLTPLISYDRERRGDLIDVLGALVAHPGNRSAAASASHLSRSVFYQRLALIGDLLDVDLDDGEALAALHLALLVRRSATNG</sequence>
<dbReference type="PANTHER" id="PTHR33744:SF1">
    <property type="entry name" value="DNA-BINDING TRANSCRIPTIONAL ACTIVATOR ADER"/>
    <property type="match status" value="1"/>
</dbReference>
<keyword evidence="4" id="KW-1185">Reference proteome</keyword>
<dbReference type="Gene3D" id="1.10.10.2840">
    <property type="entry name" value="PucR C-terminal helix-turn-helix domain"/>
    <property type="match status" value="1"/>
</dbReference>
<reference evidence="3 4" key="1">
    <citation type="submission" date="2023-07" db="EMBL/GenBank/DDBJ databases">
        <title>Comparative genomics of wheat-associated soil bacteria to identify genetic determinants of phenazine resistance.</title>
        <authorList>
            <person name="Mouncey N."/>
        </authorList>
    </citation>
    <scope>NUCLEOTIDE SEQUENCE [LARGE SCALE GENOMIC DNA]</scope>
    <source>
        <strain evidence="3 4">W4I9-1</strain>
    </source>
</reference>
<feature type="domain" description="Purine catabolism PurC-like" evidence="1">
    <location>
        <begin position="26"/>
        <end position="147"/>
    </location>
</feature>
<name>A0AAW8F255_9MICO</name>
<dbReference type="InterPro" id="IPR042070">
    <property type="entry name" value="PucR_C-HTH_sf"/>
</dbReference>
<dbReference type="Pfam" id="PF13556">
    <property type="entry name" value="HTH_30"/>
    <property type="match status" value="1"/>
</dbReference>
<proteinExistence type="predicted"/>
<evidence type="ECO:0000313" key="4">
    <source>
        <dbReference type="Proteomes" id="UP001244427"/>
    </source>
</evidence>